<sequence length="307" mass="33543">MRTAGGPRTPVSENNEVDENDKQKIVQGTAQETEQELRDRLGLHGDVPIPAPLNIPTKKIPKPMLVRVATCEHDVGGAQATAAEQTTATPRLPMTSITPGQYSSRLQRYKGKPRAPGKPQVKPQAKPQPTQAIPAKNQEDIFMTPPMRSSSLHAAAPASACLTQPPTSASSYTKNCIQAYQQPSRILRDNSPLLGRLGKELPELPELPDQLDQLDLPDLPRHLRPENQYSPRRYADARAHISFASTAKKHNYQTGEVLETPVKLPRRHNISDHQHVGDQQPAHYGVVIVSVATAQARSPVATGAETP</sequence>
<organism evidence="1 2">
    <name type="scientific">Nemania bipapillata</name>
    <dbReference type="NCBI Taxonomy" id="110536"/>
    <lineage>
        <taxon>Eukaryota</taxon>
        <taxon>Fungi</taxon>
        <taxon>Dikarya</taxon>
        <taxon>Ascomycota</taxon>
        <taxon>Pezizomycotina</taxon>
        <taxon>Sordariomycetes</taxon>
        <taxon>Xylariomycetidae</taxon>
        <taxon>Xylariales</taxon>
        <taxon>Xylariaceae</taxon>
        <taxon>Nemania</taxon>
    </lineage>
</organism>
<evidence type="ECO:0000313" key="1">
    <source>
        <dbReference type="EMBL" id="KAJ8104720.1"/>
    </source>
</evidence>
<name>A0ACC2HPG1_9PEZI</name>
<dbReference type="Proteomes" id="UP001153334">
    <property type="component" value="Unassembled WGS sequence"/>
</dbReference>
<evidence type="ECO:0000313" key="2">
    <source>
        <dbReference type="Proteomes" id="UP001153334"/>
    </source>
</evidence>
<gene>
    <name evidence="1" type="ORF">ONZ43_g7715</name>
</gene>
<protein>
    <submittedName>
        <fullName evidence="1">Uncharacterized protein</fullName>
    </submittedName>
</protein>
<keyword evidence="2" id="KW-1185">Reference proteome</keyword>
<dbReference type="EMBL" id="JAPESX010003562">
    <property type="protein sequence ID" value="KAJ8104720.1"/>
    <property type="molecule type" value="Genomic_DNA"/>
</dbReference>
<accession>A0ACC2HPG1</accession>
<comment type="caution">
    <text evidence="1">The sequence shown here is derived from an EMBL/GenBank/DDBJ whole genome shotgun (WGS) entry which is preliminary data.</text>
</comment>
<proteinExistence type="predicted"/>
<reference evidence="1" key="1">
    <citation type="submission" date="2022-11" db="EMBL/GenBank/DDBJ databases">
        <title>Genome Sequence of Nemania bipapillata.</title>
        <authorList>
            <person name="Buettner E."/>
        </authorList>
    </citation>
    <scope>NUCLEOTIDE SEQUENCE</scope>
    <source>
        <strain evidence="1">CP14</strain>
    </source>
</reference>